<keyword evidence="3" id="KW-1185">Reference proteome</keyword>
<accession>A0ABP8Y4A3</accession>
<proteinExistence type="predicted"/>
<evidence type="ECO:0000313" key="3">
    <source>
        <dbReference type="Proteomes" id="UP001500556"/>
    </source>
</evidence>
<evidence type="ECO:0000313" key="2">
    <source>
        <dbReference type="EMBL" id="GAA4719888.1"/>
    </source>
</evidence>
<dbReference type="EMBL" id="BAABLO010000004">
    <property type="protein sequence ID" value="GAA4719888.1"/>
    <property type="molecule type" value="Genomic_DNA"/>
</dbReference>
<feature type="region of interest" description="Disordered" evidence="1">
    <location>
        <begin position="40"/>
        <end position="113"/>
    </location>
</feature>
<comment type="caution">
    <text evidence="2">The sequence shown here is derived from an EMBL/GenBank/DDBJ whole genome shotgun (WGS) entry which is preliminary data.</text>
</comment>
<name>A0ABP8Y4A3_9MICO</name>
<protein>
    <submittedName>
        <fullName evidence="2">Uncharacterized protein</fullName>
    </submittedName>
</protein>
<evidence type="ECO:0000256" key="1">
    <source>
        <dbReference type="SAM" id="MobiDB-lite"/>
    </source>
</evidence>
<organism evidence="2 3">
    <name type="scientific">Pedococcus ginsenosidimutans</name>
    <dbReference type="NCBI Taxonomy" id="490570"/>
    <lineage>
        <taxon>Bacteria</taxon>
        <taxon>Bacillati</taxon>
        <taxon>Actinomycetota</taxon>
        <taxon>Actinomycetes</taxon>
        <taxon>Micrococcales</taxon>
        <taxon>Intrasporangiaceae</taxon>
        <taxon>Pedococcus</taxon>
    </lineage>
</organism>
<dbReference type="Proteomes" id="UP001500556">
    <property type="component" value="Unassembled WGS sequence"/>
</dbReference>
<reference evidence="3" key="1">
    <citation type="journal article" date="2019" name="Int. J. Syst. Evol. Microbiol.">
        <title>The Global Catalogue of Microorganisms (GCM) 10K type strain sequencing project: providing services to taxonomists for standard genome sequencing and annotation.</title>
        <authorList>
            <consortium name="The Broad Institute Genomics Platform"/>
            <consortium name="The Broad Institute Genome Sequencing Center for Infectious Disease"/>
            <person name="Wu L."/>
            <person name="Ma J."/>
        </authorList>
    </citation>
    <scope>NUCLEOTIDE SEQUENCE [LARGE SCALE GENOMIC DNA]</scope>
    <source>
        <strain evidence="3">JCM 18961</strain>
    </source>
</reference>
<feature type="compositionally biased region" description="Low complexity" evidence="1">
    <location>
        <begin position="49"/>
        <end position="78"/>
    </location>
</feature>
<sequence>MRPCSVVDPRGTEVVVLGEVEDELAVLDGLGAVAELAGGDDEMDDVDVPDGAGLPAPAHAPAAASTTTAAVTTRAVRPLMAPLLRLPSPSTPQARDPAQGRKPSPTARRGFAS</sequence>
<gene>
    <name evidence="2" type="ORF">GCM10025782_16650</name>
</gene>